<comment type="caution">
    <text evidence="1">The sequence shown here is derived from an EMBL/GenBank/DDBJ whole genome shotgun (WGS) entry which is preliminary data.</text>
</comment>
<keyword evidence="2" id="KW-1185">Reference proteome</keyword>
<organism evidence="1 2">
    <name type="scientific">Araneus ventricosus</name>
    <name type="common">Orbweaver spider</name>
    <name type="synonym">Epeira ventricosa</name>
    <dbReference type="NCBI Taxonomy" id="182803"/>
    <lineage>
        <taxon>Eukaryota</taxon>
        <taxon>Metazoa</taxon>
        <taxon>Ecdysozoa</taxon>
        <taxon>Arthropoda</taxon>
        <taxon>Chelicerata</taxon>
        <taxon>Arachnida</taxon>
        <taxon>Araneae</taxon>
        <taxon>Araneomorphae</taxon>
        <taxon>Entelegynae</taxon>
        <taxon>Araneoidea</taxon>
        <taxon>Araneidae</taxon>
        <taxon>Araneus</taxon>
    </lineage>
</organism>
<evidence type="ECO:0000313" key="2">
    <source>
        <dbReference type="Proteomes" id="UP000499080"/>
    </source>
</evidence>
<dbReference type="Proteomes" id="UP000499080">
    <property type="component" value="Unassembled WGS sequence"/>
</dbReference>
<gene>
    <name evidence="1" type="ORF">AVEN_236095_1</name>
</gene>
<proteinExistence type="predicted"/>
<dbReference type="EMBL" id="BGPR01001985">
    <property type="protein sequence ID" value="GBM65580.1"/>
    <property type="molecule type" value="Genomic_DNA"/>
</dbReference>
<protein>
    <submittedName>
        <fullName evidence="1">Uncharacterized protein</fullName>
    </submittedName>
</protein>
<name>A0A4Y2HK18_ARAVE</name>
<evidence type="ECO:0000313" key="1">
    <source>
        <dbReference type="EMBL" id="GBM65580.1"/>
    </source>
</evidence>
<dbReference type="AlphaFoldDB" id="A0A4Y2HK18"/>
<reference evidence="1 2" key="1">
    <citation type="journal article" date="2019" name="Sci. Rep.">
        <title>Orb-weaving spider Araneus ventricosus genome elucidates the spidroin gene catalogue.</title>
        <authorList>
            <person name="Kono N."/>
            <person name="Nakamura H."/>
            <person name="Ohtoshi R."/>
            <person name="Moran D.A.P."/>
            <person name="Shinohara A."/>
            <person name="Yoshida Y."/>
            <person name="Fujiwara M."/>
            <person name="Mori M."/>
            <person name="Tomita M."/>
            <person name="Arakawa K."/>
        </authorList>
    </citation>
    <scope>NUCLEOTIDE SEQUENCE [LARGE SCALE GENOMIC DNA]</scope>
</reference>
<accession>A0A4Y2HK18</accession>
<sequence>MCKFKERYGMVLRTVITDSRASASRLVGRGFETNSAKDPPCTRVWCTLNRSESSVLPLKWSGSFESGVPAQVSSDYVSKLSGLLENYSVIISKWEFTN</sequence>